<dbReference type="Proteomes" id="UP000518752">
    <property type="component" value="Unassembled WGS sequence"/>
</dbReference>
<accession>A0A8H5GW40</accession>
<keyword evidence="2" id="KW-1185">Reference proteome</keyword>
<organism evidence="1 2">
    <name type="scientific">Collybiopsis confluens</name>
    <dbReference type="NCBI Taxonomy" id="2823264"/>
    <lineage>
        <taxon>Eukaryota</taxon>
        <taxon>Fungi</taxon>
        <taxon>Dikarya</taxon>
        <taxon>Basidiomycota</taxon>
        <taxon>Agaricomycotina</taxon>
        <taxon>Agaricomycetes</taxon>
        <taxon>Agaricomycetidae</taxon>
        <taxon>Agaricales</taxon>
        <taxon>Marasmiineae</taxon>
        <taxon>Omphalotaceae</taxon>
        <taxon>Collybiopsis</taxon>
    </lineage>
</organism>
<dbReference type="AlphaFoldDB" id="A0A8H5GW40"/>
<dbReference type="EMBL" id="JAACJN010000114">
    <property type="protein sequence ID" value="KAF5371895.1"/>
    <property type="molecule type" value="Genomic_DNA"/>
</dbReference>
<evidence type="ECO:0000313" key="2">
    <source>
        <dbReference type="Proteomes" id="UP000518752"/>
    </source>
</evidence>
<name>A0A8H5GW40_9AGAR</name>
<reference evidence="1 2" key="1">
    <citation type="journal article" date="2020" name="ISME J.">
        <title>Uncovering the hidden diversity of litter-decomposition mechanisms in mushroom-forming fungi.</title>
        <authorList>
            <person name="Floudas D."/>
            <person name="Bentzer J."/>
            <person name="Ahren D."/>
            <person name="Johansson T."/>
            <person name="Persson P."/>
            <person name="Tunlid A."/>
        </authorList>
    </citation>
    <scope>NUCLEOTIDE SEQUENCE [LARGE SCALE GENOMIC DNA]</scope>
    <source>
        <strain evidence="1 2">CBS 406.79</strain>
    </source>
</reference>
<gene>
    <name evidence="1" type="ORF">D9757_010581</name>
</gene>
<evidence type="ECO:0000313" key="1">
    <source>
        <dbReference type="EMBL" id="KAF5371895.1"/>
    </source>
</evidence>
<sequence length="84" mass="9340">MLRVAARTDSIFLNLAMPAVNPSSTIAQFTCTKVRHHNPPPAFLIIQAELFIDCGLYVYLGTLWFSMLAGLDLPPEFSERPSTD</sequence>
<protein>
    <submittedName>
        <fullName evidence="1">Uncharacterized protein</fullName>
    </submittedName>
</protein>
<proteinExistence type="predicted"/>
<comment type="caution">
    <text evidence="1">The sequence shown here is derived from an EMBL/GenBank/DDBJ whole genome shotgun (WGS) entry which is preliminary data.</text>
</comment>